<sequence>MGENAKAEITQAERDNRWEMAYKARMRQIVPGLLGNVEASYKPQMLRDNKINAIVSLTAARFAWWRSTTRTAGIHK</sequence>
<keyword evidence="2" id="KW-1185">Reference proteome</keyword>
<dbReference type="EMBL" id="CAJVPG010000455">
    <property type="protein sequence ID" value="CAG8428252.1"/>
    <property type="molecule type" value="Genomic_DNA"/>
</dbReference>
<proteinExistence type="predicted"/>
<dbReference type="Proteomes" id="UP001152649">
    <property type="component" value="Unassembled WGS sequence"/>
</dbReference>
<accession>A0A9W4JZG1</accession>
<name>A0A9W4JZG1_9EURO</name>
<reference evidence="1" key="1">
    <citation type="submission" date="2021-07" db="EMBL/GenBank/DDBJ databases">
        <authorList>
            <person name="Branca A.L. A."/>
        </authorList>
    </citation>
    <scope>NUCLEOTIDE SEQUENCE</scope>
</reference>
<dbReference type="OrthoDB" id="2687876at2759"/>
<dbReference type="AlphaFoldDB" id="A0A9W4JZG1"/>
<comment type="caution">
    <text evidence="1">The sequence shown here is derived from an EMBL/GenBank/DDBJ whole genome shotgun (WGS) entry which is preliminary data.</text>
</comment>
<evidence type="ECO:0000313" key="2">
    <source>
        <dbReference type="Proteomes" id="UP001152649"/>
    </source>
</evidence>
<organism evidence="1 2">
    <name type="scientific">Penicillium salamii</name>
    <dbReference type="NCBI Taxonomy" id="1612424"/>
    <lineage>
        <taxon>Eukaryota</taxon>
        <taxon>Fungi</taxon>
        <taxon>Dikarya</taxon>
        <taxon>Ascomycota</taxon>
        <taxon>Pezizomycotina</taxon>
        <taxon>Eurotiomycetes</taxon>
        <taxon>Eurotiomycetidae</taxon>
        <taxon>Eurotiales</taxon>
        <taxon>Aspergillaceae</taxon>
        <taxon>Penicillium</taxon>
    </lineage>
</organism>
<gene>
    <name evidence="1" type="ORF">PSALAMII_LOCUS10754</name>
</gene>
<protein>
    <submittedName>
        <fullName evidence="1">Uncharacterized protein</fullName>
    </submittedName>
</protein>
<evidence type="ECO:0000313" key="1">
    <source>
        <dbReference type="EMBL" id="CAG8428252.1"/>
    </source>
</evidence>